<dbReference type="Pfam" id="PF00078">
    <property type="entry name" value="RVT_1"/>
    <property type="match status" value="1"/>
</dbReference>
<evidence type="ECO:0000313" key="5">
    <source>
        <dbReference type="EMBL" id="EHQ05905.1"/>
    </source>
</evidence>
<dbReference type="PANTHER" id="PTHR34047">
    <property type="entry name" value="NUCLEAR INTRON MATURASE 1, MITOCHONDRIAL-RELATED"/>
    <property type="match status" value="1"/>
</dbReference>
<dbReference type="Proteomes" id="UP000005737">
    <property type="component" value="Unassembled WGS sequence"/>
</dbReference>
<sequence length="453" mass="52032">METSSTEEGKGTEAAIPLNQKGLSEKLALLRSKLYHKARNEPRFKFYVLYDRIFRMDVLEAAYSRVKANRGSPGVDGITFKQIENSKGGAKAFLESIQKELKEKTYRPSPVRRKYIAKPDGRRRPLGIPTIKDRVVQMATLLIIEPIYEADFLDCSYGFRPKRSAHTALAEIRSHILSGFQAVYDADLKGYFDSIPHDKLILCVEQRISDRSVLRLIRMWLKTPVVEPPDDKGSPPRIARSKQGTPQGGVISPLLANLFLHYFDKVFHGRNGPAVWANAKLVRYADDFVVLARYQSDRLTDFVEGFIEARMGLKINRDKTKTVNLKEKKASLDFLGFTFRFDRDLKGRNRDYLNVLPSKKAVQRMRDRLKIMTGKKMCYQPIDEMIGGINRTLVGWSNYFRFGYPAASFRKVNSYTVHRLTVHLKRRSQRGFRPPNGVSFYSQISKMGLLYLK</sequence>
<keyword evidence="9" id="KW-1185">Reference proteome</keyword>
<dbReference type="CDD" id="cd01651">
    <property type="entry name" value="RT_G2_intron"/>
    <property type="match status" value="1"/>
</dbReference>
<dbReference type="InterPro" id="IPR051083">
    <property type="entry name" value="GrpII_Intron_Splice-Mob/Def"/>
</dbReference>
<dbReference type="EMBL" id="JH597773">
    <property type="protein sequence ID" value="EHQ05218.1"/>
    <property type="molecule type" value="Genomic_DNA"/>
</dbReference>
<reference evidence="6 9" key="1">
    <citation type="submission" date="2011-10" db="EMBL/GenBank/DDBJ databases">
        <title>The Improved High-Quality Draft genome of Leptonema illini DSM 21528.</title>
        <authorList>
            <consortium name="US DOE Joint Genome Institute (JGI-PGF)"/>
            <person name="Lucas S."/>
            <person name="Copeland A."/>
            <person name="Lapidus A."/>
            <person name="Glavina del Rio T."/>
            <person name="Dalin E."/>
            <person name="Tice H."/>
            <person name="Bruce D."/>
            <person name="Goodwin L."/>
            <person name="Pitluck S."/>
            <person name="Peters L."/>
            <person name="Mikhailova N."/>
            <person name="Held B."/>
            <person name="Kyrpides N."/>
            <person name="Mavromatis K."/>
            <person name="Ivanova N."/>
            <person name="Markowitz V."/>
            <person name="Cheng J.-F."/>
            <person name="Hugenholtz P."/>
            <person name="Woyke T."/>
            <person name="Wu D."/>
            <person name="Gronow S."/>
            <person name="Wellnitz S."/>
            <person name="Brambilla E.-M."/>
            <person name="Klenk H.-P."/>
            <person name="Eisen J.A."/>
        </authorList>
    </citation>
    <scope>NUCLEOTIDE SEQUENCE [LARGE SCALE GENOMIC DNA]</scope>
    <source>
        <strain evidence="6 9">DSM 21528</strain>
    </source>
</reference>
<organism evidence="6 9">
    <name type="scientific">Leptonema illini DSM 21528</name>
    <dbReference type="NCBI Taxonomy" id="929563"/>
    <lineage>
        <taxon>Bacteria</taxon>
        <taxon>Pseudomonadati</taxon>
        <taxon>Spirochaetota</taxon>
        <taxon>Spirochaetia</taxon>
        <taxon>Leptospirales</taxon>
        <taxon>Leptospiraceae</taxon>
        <taxon>Leptonema</taxon>
    </lineage>
</organism>
<dbReference type="GO" id="GO:0003964">
    <property type="term" value="F:RNA-directed DNA polymerase activity"/>
    <property type="evidence" value="ECO:0007669"/>
    <property type="project" value="UniProtKB-KW"/>
</dbReference>
<dbReference type="NCBIfam" id="TIGR04416">
    <property type="entry name" value="group_II_RT_mat"/>
    <property type="match status" value="1"/>
</dbReference>
<evidence type="ECO:0000313" key="7">
    <source>
        <dbReference type="EMBL" id="EHQ06796.1"/>
    </source>
</evidence>
<dbReference type="EMBL" id="JH597773">
    <property type="protein sequence ID" value="EHQ05905.1"/>
    <property type="molecule type" value="Genomic_DNA"/>
</dbReference>
<proteinExistence type="inferred from homology"/>
<evidence type="ECO:0000259" key="2">
    <source>
        <dbReference type="PROSITE" id="PS50878"/>
    </source>
</evidence>
<dbReference type="RefSeq" id="WP_002769328.1">
    <property type="nucleotide sequence ID" value="NZ_JH597773.1"/>
</dbReference>
<dbReference type="Pfam" id="PF08388">
    <property type="entry name" value="GIIM"/>
    <property type="match status" value="1"/>
</dbReference>
<gene>
    <name evidence="3" type="ORF">Lepil_0336</name>
    <name evidence="4" type="ORF">Lepil_0514</name>
    <name evidence="5" type="ORF">Lepil_1211</name>
    <name evidence="6" type="ORF">Lepil_1745</name>
    <name evidence="7" type="ORF">Lepil_2118</name>
    <name evidence="8" type="ORF">Lepil_2204</name>
</gene>
<keyword evidence="6" id="KW-0808">Transferase</keyword>
<dbReference type="PROSITE" id="PS50878">
    <property type="entry name" value="RT_POL"/>
    <property type="match status" value="1"/>
</dbReference>
<protein>
    <submittedName>
        <fullName evidence="6">RNA-directed DNA polymerase (Reverse transcriptase)</fullName>
    </submittedName>
</protein>
<dbReference type="PANTHER" id="PTHR34047:SF8">
    <property type="entry name" value="PROTEIN YKFC"/>
    <property type="match status" value="1"/>
</dbReference>
<dbReference type="EMBL" id="JH597773">
    <property type="protein sequence ID" value="EHQ06881.1"/>
    <property type="molecule type" value="Genomic_DNA"/>
</dbReference>
<dbReference type="HOGENOM" id="CLU_013584_2_0_12"/>
<evidence type="ECO:0000313" key="3">
    <source>
        <dbReference type="EMBL" id="EHQ05043.1"/>
    </source>
</evidence>
<evidence type="ECO:0000313" key="8">
    <source>
        <dbReference type="EMBL" id="EHQ06881.1"/>
    </source>
</evidence>
<dbReference type="STRING" id="183.GCA_002009735_04195"/>
<feature type="domain" description="Reverse transcriptase" evidence="2">
    <location>
        <begin position="97"/>
        <end position="339"/>
    </location>
</feature>
<dbReference type="SUPFAM" id="SSF56672">
    <property type="entry name" value="DNA/RNA polymerases"/>
    <property type="match status" value="1"/>
</dbReference>
<dbReference type="InterPro" id="IPR030931">
    <property type="entry name" value="Group_II_RT_mat"/>
</dbReference>
<evidence type="ECO:0000313" key="9">
    <source>
        <dbReference type="Proteomes" id="UP000005737"/>
    </source>
</evidence>
<dbReference type="EMBL" id="JH597773">
    <property type="protein sequence ID" value="EHQ05043.1"/>
    <property type="molecule type" value="Genomic_DNA"/>
</dbReference>
<comment type="similarity">
    <text evidence="1">Belongs to the bacterial reverse transcriptase family.</text>
</comment>
<dbReference type="EMBL" id="JH597773">
    <property type="protein sequence ID" value="EHQ06428.1"/>
    <property type="molecule type" value="Genomic_DNA"/>
</dbReference>
<name>H2CCV8_9LEPT</name>
<evidence type="ECO:0000313" key="6">
    <source>
        <dbReference type="EMBL" id="EHQ06428.1"/>
    </source>
</evidence>
<evidence type="ECO:0000256" key="1">
    <source>
        <dbReference type="ARBA" id="ARBA00034120"/>
    </source>
</evidence>
<dbReference type="InterPro" id="IPR000477">
    <property type="entry name" value="RT_dom"/>
</dbReference>
<keyword evidence="6" id="KW-0548">Nucleotidyltransferase</keyword>
<accession>H2CCV8</accession>
<dbReference type="InterPro" id="IPR043502">
    <property type="entry name" value="DNA/RNA_pol_sf"/>
</dbReference>
<keyword evidence="6" id="KW-0695">RNA-directed DNA polymerase</keyword>
<dbReference type="InterPro" id="IPR013597">
    <property type="entry name" value="Mat_intron_G2"/>
</dbReference>
<evidence type="ECO:0000313" key="4">
    <source>
        <dbReference type="EMBL" id="EHQ05218.1"/>
    </source>
</evidence>
<dbReference type="AlphaFoldDB" id="H2CCV8"/>
<dbReference type="EMBL" id="JH597773">
    <property type="protein sequence ID" value="EHQ06796.1"/>
    <property type="molecule type" value="Genomic_DNA"/>
</dbReference>